<accession>A0A1J4SAN4</accession>
<sequence>MKYAIGVDLGGTNIVTILMNEKGKIIARNKRTTEGWKGKNHVLKRMAEGIETVLENQRDKETKRQIVGIGIGTPGLVDFDKGIVYEAPNIPNWDNVHISRIYRKKFGIPVFLENDANSAALGEWWIGAGKGTRHMICLTLGTGIGGGIIIDGKVYHGANGYAGELGHIFLSFDGPKCGCGNPGCMEAYASAIGIIRRTKELLKKNKGSLIYKLVEGNLRKITPAIITQAAHKGDKLAIKIWKDTGYYLGCGIASYANIFNPEIVVLTGGMTGACSLLFKPMWKTVRKRAFKGAIKNLKILPGKIPDDAGAVGAAKTAFQRTM</sequence>
<dbReference type="GO" id="GO:0004340">
    <property type="term" value="F:glucokinase activity"/>
    <property type="evidence" value="ECO:0007669"/>
    <property type="project" value="UniProtKB-EC"/>
</dbReference>
<evidence type="ECO:0000256" key="1">
    <source>
        <dbReference type="ARBA" id="ARBA00006479"/>
    </source>
</evidence>
<dbReference type="PANTHER" id="PTHR18964">
    <property type="entry name" value="ROK (REPRESSOR, ORF, KINASE) FAMILY"/>
    <property type="match status" value="1"/>
</dbReference>
<dbReference type="PROSITE" id="PS01125">
    <property type="entry name" value="ROK"/>
    <property type="match status" value="1"/>
</dbReference>
<dbReference type="InterPro" id="IPR000600">
    <property type="entry name" value="ROK"/>
</dbReference>
<dbReference type="EC" id="2.7.1.2" evidence="2"/>
<dbReference type="GO" id="GO:0006096">
    <property type="term" value="P:glycolytic process"/>
    <property type="evidence" value="ECO:0007669"/>
    <property type="project" value="InterPro"/>
</dbReference>
<comment type="caution">
    <text evidence="9">The sequence shown here is derived from an EMBL/GenBank/DDBJ whole genome shotgun (WGS) entry which is preliminary data.</text>
</comment>
<evidence type="ECO:0000256" key="7">
    <source>
        <dbReference type="ARBA" id="ARBA00022840"/>
    </source>
</evidence>
<evidence type="ECO:0000313" key="9">
    <source>
        <dbReference type="EMBL" id="OIN96415.1"/>
    </source>
</evidence>
<dbReference type="Gene3D" id="3.30.420.40">
    <property type="match status" value="2"/>
</dbReference>
<protein>
    <recommendedName>
        <fullName evidence="3">Glucokinase</fullName>
        <ecNumber evidence="2">2.7.1.2</ecNumber>
    </recommendedName>
    <alternativeName>
        <fullName evidence="8">Glucose kinase</fullName>
    </alternativeName>
</protein>
<evidence type="ECO:0000256" key="5">
    <source>
        <dbReference type="ARBA" id="ARBA00022741"/>
    </source>
</evidence>
<proteinExistence type="inferred from homology"/>
<dbReference type="SUPFAM" id="SSF53067">
    <property type="entry name" value="Actin-like ATPase domain"/>
    <property type="match status" value="1"/>
</dbReference>
<dbReference type="Pfam" id="PF00480">
    <property type="entry name" value="ROK"/>
    <property type="match status" value="1"/>
</dbReference>
<evidence type="ECO:0000256" key="2">
    <source>
        <dbReference type="ARBA" id="ARBA00012323"/>
    </source>
</evidence>
<dbReference type="InterPro" id="IPR043129">
    <property type="entry name" value="ATPase_NBD"/>
</dbReference>
<dbReference type="GO" id="GO:0005737">
    <property type="term" value="C:cytoplasm"/>
    <property type="evidence" value="ECO:0007669"/>
    <property type="project" value="InterPro"/>
</dbReference>
<keyword evidence="5" id="KW-0547">Nucleotide-binding</keyword>
<dbReference type="Proteomes" id="UP000182278">
    <property type="component" value="Unassembled WGS sequence"/>
</dbReference>
<name>A0A1J4SAN4_9BACT</name>
<gene>
    <name evidence="9" type="ORF">AUJ66_06355</name>
</gene>
<keyword evidence="7" id="KW-0067">ATP-binding</keyword>
<dbReference type="InterPro" id="IPR049874">
    <property type="entry name" value="ROK_cs"/>
</dbReference>
<dbReference type="STRING" id="1817893.AUJ66_06355"/>
<evidence type="ECO:0000256" key="4">
    <source>
        <dbReference type="ARBA" id="ARBA00022679"/>
    </source>
</evidence>
<reference evidence="9 10" key="1">
    <citation type="journal article" date="2016" name="Environ. Microbiol.">
        <title>Genomic resolution of a cold subsurface aquifer community provides metabolic insights for novel microbes adapted to high CO concentrations.</title>
        <authorList>
            <person name="Probst A.J."/>
            <person name="Castelle C.J."/>
            <person name="Singh A."/>
            <person name="Brown C.T."/>
            <person name="Anantharaman K."/>
            <person name="Sharon I."/>
            <person name="Hug L.A."/>
            <person name="Burstein D."/>
            <person name="Emerson J.B."/>
            <person name="Thomas B.C."/>
            <person name="Banfield J.F."/>
        </authorList>
    </citation>
    <scope>NUCLEOTIDE SEQUENCE [LARGE SCALE GENOMIC DNA]</scope>
    <source>
        <strain evidence="9">CG1_02_38_46</strain>
    </source>
</reference>
<dbReference type="EMBL" id="MNUO01000096">
    <property type="protein sequence ID" value="OIN96415.1"/>
    <property type="molecule type" value="Genomic_DNA"/>
</dbReference>
<evidence type="ECO:0000313" key="10">
    <source>
        <dbReference type="Proteomes" id="UP000182278"/>
    </source>
</evidence>
<dbReference type="PANTHER" id="PTHR18964:SF149">
    <property type="entry name" value="BIFUNCTIONAL UDP-N-ACETYLGLUCOSAMINE 2-EPIMERASE_N-ACETYLMANNOSAMINE KINASE"/>
    <property type="match status" value="1"/>
</dbReference>
<comment type="similarity">
    <text evidence="1">Belongs to the ROK (NagC/XylR) family.</text>
</comment>
<keyword evidence="6" id="KW-0418">Kinase</keyword>
<evidence type="ECO:0000256" key="8">
    <source>
        <dbReference type="ARBA" id="ARBA00032386"/>
    </source>
</evidence>
<dbReference type="AlphaFoldDB" id="A0A1J4SAN4"/>
<dbReference type="NCBIfam" id="TIGR00744">
    <property type="entry name" value="ROK_glcA_fam"/>
    <property type="match status" value="1"/>
</dbReference>
<evidence type="ECO:0000256" key="6">
    <source>
        <dbReference type="ARBA" id="ARBA00022777"/>
    </source>
</evidence>
<keyword evidence="4" id="KW-0808">Transferase</keyword>
<organism evidence="9 10">
    <name type="scientific">Candidatus Desantisbacteria bacterium CG1_02_38_46</name>
    <dbReference type="NCBI Taxonomy" id="1817893"/>
    <lineage>
        <taxon>Bacteria</taxon>
        <taxon>Candidatus Desantisiibacteriota</taxon>
    </lineage>
</organism>
<dbReference type="GO" id="GO:0005524">
    <property type="term" value="F:ATP binding"/>
    <property type="evidence" value="ECO:0007669"/>
    <property type="project" value="UniProtKB-KW"/>
</dbReference>
<evidence type="ECO:0000256" key="3">
    <source>
        <dbReference type="ARBA" id="ARBA00014701"/>
    </source>
</evidence>
<dbReference type="InterPro" id="IPR004654">
    <property type="entry name" value="ROK_glcA"/>
</dbReference>